<feature type="transmembrane region" description="Helical" evidence="8">
    <location>
        <begin position="87"/>
        <end position="106"/>
    </location>
</feature>
<dbReference type="InterPro" id="IPR000515">
    <property type="entry name" value="MetI-like"/>
</dbReference>
<keyword evidence="6 8" id="KW-1133">Transmembrane helix</keyword>
<feature type="domain" description="ABC transmembrane type-1" evidence="9">
    <location>
        <begin position="81"/>
        <end position="293"/>
    </location>
</feature>
<evidence type="ECO:0000256" key="7">
    <source>
        <dbReference type="ARBA" id="ARBA00023136"/>
    </source>
</evidence>
<comment type="caution">
    <text evidence="10">The sequence shown here is derived from an EMBL/GenBank/DDBJ whole genome shotgun (WGS) entry which is preliminary data.</text>
</comment>
<dbReference type="Gene3D" id="1.10.3720.10">
    <property type="entry name" value="MetI-like"/>
    <property type="match status" value="1"/>
</dbReference>
<dbReference type="RefSeq" id="WP_183482147.1">
    <property type="nucleotide sequence ID" value="NZ_JACIDZ010000001.1"/>
</dbReference>
<organism evidence="10 11">
    <name type="scientific">Martelella radicis</name>
    <dbReference type="NCBI Taxonomy" id="1397476"/>
    <lineage>
        <taxon>Bacteria</taxon>
        <taxon>Pseudomonadati</taxon>
        <taxon>Pseudomonadota</taxon>
        <taxon>Alphaproteobacteria</taxon>
        <taxon>Hyphomicrobiales</taxon>
        <taxon>Aurantimonadaceae</taxon>
        <taxon>Martelella</taxon>
    </lineage>
</organism>
<dbReference type="Pfam" id="PF00528">
    <property type="entry name" value="BPD_transp_1"/>
    <property type="match status" value="1"/>
</dbReference>
<dbReference type="InterPro" id="IPR035906">
    <property type="entry name" value="MetI-like_sf"/>
</dbReference>
<feature type="transmembrane region" description="Helical" evidence="8">
    <location>
        <begin position="20"/>
        <end position="43"/>
    </location>
</feature>
<evidence type="ECO:0000313" key="10">
    <source>
        <dbReference type="EMBL" id="MBB4120611.1"/>
    </source>
</evidence>
<keyword evidence="7 8" id="KW-0472">Membrane</keyword>
<evidence type="ECO:0000256" key="2">
    <source>
        <dbReference type="ARBA" id="ARBA00009306"/>
    </source>
</evidence>
<dbReference type="CDD" id="cd06261">
    <property type="entry name" value="TM_PBP2"/>
    <property type="match status" value="1"/>
</dbReference>
<feature type="transmembrane region" description="Helical" evidence="8">
    <location>
        <begin position="166"/>
        <end position="191"/>
    </location>
</feature>
<dbReference type="GO" id="GO:0005886">
    <property type="term" value="C:plasma membrane"/>
    <property type="evidence" value="ECO:0007669"/>
    <property type="project" value="UniProtKB-SubCell"/>
</dbReference>
<feature type="transmembrane region" description="Helical" evidence="8">
    <location>
        <begin position="272"/>
        <end position="293"/>
    </location>
</feature>
<evidence type="ECO:0000256" key="5">
    <source>
        <dbReference type="ARBA" id="ARBA00022692"/>
    </source>
</evidence>
<comment type="subcellular location">
    <subcellularLocation>
        <location evidence="1 8">Cell membrane</location>
        <topology evidence="1 8">Multi-pass membrane protein</topology>
    </subcellularLocation>
</comment>
<evidence type="ECO:0000256" key="3">
    <source>
        <dbReference type="ARBA" id="ARBA00022448"/>
    </source>
</evidence>
<dbReference type="GO" id="GO:0055085">
    <property type="term" value="P:transmembrane transport"/>
    <property type="evidence" value="ECO:0007669"/>
    <property type="project" value="InterPro"/>
</dbReference>
<feature type="transmembrane region" description="Helical" evidence="8">
    <location>
        <begin position="118"/>
        <end position="138"/>
    </location>
</feature>
<dbReference type="EMBL" id="JACIDZ010000001">
    <property type="protein sequence ID" value="MBB4120611.1"/>
    <property type="molecule type" value="Genomic_DNA"/>
</dbReference>
<dbReference type="PANTHER" id="PTHR43227:SF11">
    <property type="entry name" value="BLL4140 PROTEIN"/>
    <property type="match status" value="1"/>
</dbReference>
<evidence type="ECO:0000256" key="8">
    <source>
        <dbReference type="RuleBase" id="RU363032"/>
    </source>
</evidence>
<dbReference type="InterPro" id="IPR050809">
    <property type="entry name" value="UgpAE/MalFG_permease"/>
</dbReference>
<reference evidence="10 11" key="1">
    <citation type="submission" date="2020-08" db="EMBL/GenBank/DDBJ databases">
        <title>Genomic Encyclopedia of Type Strains, Phase IV (KMG-IV): sequencing the most valuable type-strain genomes for metagenomic binning, comparative biology and taxonomic classification.</title>
        <authorList>
            <person name="Goeker M."/>
        </authorList>
    </citation>
    <scope>NUCLEOTIDE SEQUENCE [LARGE SCALE GENOMIC DNA]</scope>
    <source>
        <strain evidence="10 11">DSM 28101</strain>
    </source>
</reference>
<evidence type="ECO:0000256" key="6">
    <source>
        <dbReference type="ARBA" id="ARBA00022989"/>
    </source>
</evidence>
<dbReference type="PROSITE" id="PS50928">
    <property type="entry name" value="ABC_TM1"/>
    <property type="match status" value="1"/>
</dbReference>
<comment type="similarity">
    <text evidence="2 8">Belongs to the binding-protein-dependent transport system permease family.</text>
</comment>
<dbReference type="Proteomes" id="UP000530571">
    <property type="component" value="Unassembled WGS sequence"/>
</dbReference>
<accession>A0A7W6P8S4</accession>
<evidence type="ECO:0000259" key="9">
    <source>
        <dbReference type="PROSITE" id="PS50928"/>
    </source>
</evidence>
<keyword evidence="3 8" id="KW-0813">Transport</keyword>
<evidence type="ECO:0000256" key="1">
    <source>
        <dbReference type="ARBA" id="ARBA00004651"/>
    </source>
</evidence>
<evidence type="ECO:0000313" key="11">
    <source>
        <dbReference type="Proteomes" id="UP000530571"/>
    </source>
</evidence>
<proteinExistence type="inferred from homology"/>
<protein>
    <submittedName>
        <fullName evidence="10">Raffinose/stachyose/melibiose transport system permease protein</fullName>
    </submittedName>
</protein>
<keyword evidence="4" id="KW-1003">Cell membrane</keyword>
<keyword evidence="11" id="KW-1185">Reference proteome</keyword>
<sequence>MSETVVKKTPFQKALSDGRVATVFLFLPPALLLFTFFVVLPLFDAAGYAGYKWSGYGEPTDWVGLRNFSILAQHSVFHQSLLNTAKVIAASCLLQMPLALGLALLIYRKNWINTAFRLVFFVPYILAEVATGLIWSFVFDGNYGIAAKVSETLGTEPIFLLSDRQWAFVVIMFVVVWKFFGFHMMIFLAALQGIPEDLTEAARMDGARPGQIAWHVKLPLLKPAIAVSGFFAIIGSLQLFDLIIPLTNGGPSNTTHTIVSYLYTFGLTRLRVGFGSAVGIVLFVLCVGFAILYRGTAMRGEKS</sequence>
<name>A0A7W6P8S4_9HYPH</name>
<dbReference type="SUPFAM" id="SSF161098">
    <property type="entry name" value="MetI-like"/>
    <property type="match status" value="1"/>
</dbReference>
<keyword evidence="5 8" id="KW-0812">Transmembrane</keyword>
<evidence type="ECO:0000256" key="4">
    <source>
        <dbReference type="ARBA" id="ARBA00022475"/>
    </source>
</evidence>
<gene>
    <name evidence="10" type="ORF">GGR30_000506</name>
</gene>
<dbReference type="PANTHER" id="PTHR43227">
    <property type="entry name" value="BLL4140 PROTEIN"/>
    <property type="match status" value="1"/>
</dbReference>
<dbReference type="AlphaFoldDB" id="A0A7W6P8S4"/>